<dbReference type="GO" id="GO:0007165">
    <property type="term" value="P:signal transduction"/>
    <property type="evidence" value="ECO:0007669"/>
    <property type="project" value="UniProtKB-KW"/>
</dbReference>
<organism evidence="7 8">
    <name type="scientific">Pseudobacteroides cellulosolvens ATCC 35603 = DSM 2933</name>
    <dbReference type="NCBI Taxonomy" id="398512"/>
    <lineage>
        <taxon>Bacteria</taxon>
        <taxon>Bacillati</taxon>
        <taxon>Bacillota</taxon>
        <taxon>Clostridia</taxon>
        <taxon>Eubacteriales</taxon>
        <taxon>Oscillospiraceae</taxon>
        <taxon>Pseudobacteroides</taxon>
    </lineage>
</organism>
<dbReference type="PROSITE" id="PS50111">
    <property type="entry name" value="CHEMOTAXIS_TRANSDUC_2"/>
    <property type="match status" value="1"/>
</dbReference>
<sequence length="573" mass="63224">MLSKFNISLRMKLSGSFIILILVSSIAIGFCAINNAKSTIVEAVGKTALNICNSMVISIDIEKINELKTKEDMESSYYKELHDKLLTMKDSVGLKYLYTLRKNENGKYIYVVDGTPYDSENFSQLGDEEDEIDSALRASFEGTAGYLLQYSEEWGNLISAYVPIKDKNGKISTILAADFEAKSVYEAINMVKTRIMIVALLVVLIGILFSSILSHFLVRSIKMLERKAKLAKEGDLTVEIECKNNDEVGRLTQTFNDVIASMGAITKNIRYNTKKILTHTDELSSSASDTSKATEEITKAVNNIAEGTLKQVKSVEEVSKSIDETFSQIEKVIIQADLLSNSSNSAMNDIQQVSGIFKDAMQMVSLVNNTVKNTAEIVQKLGERSKEIESFSEAISHIAKQTNLLALNAAIEAARAGENGRGFAVVSDEVKILAEQSNQASMQINHIINMMQEEIDGAVTYIQKGVVQAQEGVNSVSKVELVLGNMEESSRHAYSGIEGVIKAIQVIEKSSKIVYDRINYLADISKGFSLNSQQVAASTQEQLAVMLDMESHIDGLKLMAFHLEKEVDKFKVN</sequence>
<proteinExistence type="inferred from homology"/>
<dbReference type="Proteomes" id="UP000036923">
    <property type="component" value="Unassembled WGS sequence"/>
</dbReference>
<dbReference type="OrthoDB" id="9762005at2"/>
<comment type="caution">
    <text evidence="7">The sequence shown here is derived from an EMBL/GenBank/DDBJ whole genome shotgun (WGS) entry which is preliminary data.</text>
</comment>
<dbReference type="Gene3D" id="1.10.287.950">
    <property type="entry name" value="Methyl-accepting chemotaxis protein"/>
    <property type="match status" value="1"/>
</dbReference>
<dbReference type="eggNOG" id="COG0840">
    <property type="taxonomic scope" value="Bacteria"/>
</dbReference>
<dbReference type="RefSeq" id="WP_036941023.1">
    <property type="nucleotide sequence ID" value="NZ_JQKC01000014.1"/>
</dbReference>
<dbReference type="PANTHER" id="PTHR32089">
    <property type="entry name" value="METHYL-ACCEPTING CHEMOTAXIS PROTEIN MCPB"/>
    <property type="match status" value="1"/>
</dbReference>
<dbReference type="PROSITE" id="PS50885">
    <property type="entry name" value="HAMP"/>
    <property type="match status" value="1"/>
</dbReference>
<evidence type="ECO:0000313" key="8">
    <source>
        <dbReference type="Proteomes" id="UP000036923"/>
    </source>
</evidence>
<dbReference type="GO" id="GO:0016020">
    <property type="term" value="C:membrane"/>
    <property type="evidence" value="ECO:0007669"/>
    <property type="project" value="InterPro"/>
</dbReference>
<protein>
    <submittedName>
        <fullName evidence="7">Methyl-accepting chemotaxis sensory transducer</fullName>
    </submittedName>
</protein>
<keyword evidence="1 3" id="KW-0807">Transducer</keyword>
<dbReference type="AlphaFoldDB" id="A0A0L6JII2"/>
<keyword evidence="4" id="KW-1133">Transmembrane helix</keyword>
<evidence type="ECO:0000259" key="6">
    <source>
        <dbReference type="PROSITE" id="PS50885"/>
    </source>
</evidence>
<feature type="transmembrane region" description="Helical" evidence="4">
    <location>
        <begin position="195"/>
        <end position="218"/>
    </location>
</feature>
<evidence type="ECO:0000256" key="4">
    <source>
        <dbReference type="SAM" id="Phobius"/>
    </source>
</evidence>
<dbReference type="SUPFAM" id="SSF58104">
    <property type="entry name" value="Methyl-accepting chemotaxis protein (MCP) signaling domain"/>
    <property type="match status" value="1"/>
</dbReference>
<accession>A0A0L6JII2</accession>
<name>A0A0L6JII2_9FIRM</name>
<dbReference type="PANTHER" id="PTHR32089:SF112">
    <property type="entry name" value="LYSOZYME-LIKE PROTEIN-RELATED"/>
    <property type="match status" value="1"/>
</dbReference>
<feature type="domain" description="HAMP" evidence="6">
    <location>
        <begin position="215"/>
        <end position="267"/>
    </location>
</feature>
<dbReference type="CDD" id="cd06225">
    <property type="entry name" value="HAMP"/>
    <property type="match status" value="1"/>
</dbReference>
<dbReference type="SMART" id="SM00283">
    <property type="entry name" value="MA"/>
    <property type="match status" value="1"/>
</dbReference>
<evidence type="ECO:0000313" key="7">
    <source>
        <dbReference type="EMBL" id="KNY25549.1"/>
    </source>
</evidence>
<keyword evidence="8" id="KW-1185">Reference proteome</keyword>
<evidence type="ECO:0000259" key="5">
    <source>
        <dbReference type="PROSITE" id="PS50111"/>
    </source>
</evidence>
<dbReference type="STRING" id="398512.Bccel_0809"/>
<dbReference type="Gene3D" id="6.10.340.10">
    <property type="match status" value="1"/>
</dbReference>
<evidence type="ECO:0000256" key="2">
    <source>
        <dbReference type="ARBA" id="ARBA00029447"/>
    </source>
</evidence>
<dbReference type="Pfam" id="PF00015">
    <property type="entry name" value="MCPsignal"/>
    <property type="match status" value="1"/>
</dbReference>
<evidence type="ECO:0000256" key="3">
    <source>
        <dbReference type="PROSITE-ProRule" id="PRU00284"/>
    </source>
</evidence>
<dbReference type="EMBL" id="LGTC01000001">
    <property type="protein sequence ID" value="KNY25549.1"/>
    <property type="molecule type" value="Genomic_DNA"/>
</dbReference>
<dbReference type="InterPro" id="IPR003660">
    <property type="entry name" value="HAMP_dom"/>
</dbReference>
<dbReference type="Pfam" id="PF00672">
    <property type="entry name" value="HAMP"/>
    <property type="match status" value="1"/>
</dbReference>
<gene>
    <name evidence="7" type="ORF">Bccel_0809</name>
</gene>
<reference evidence="8" key="1">
    <citation type="submission" date="2015-07" db="EMBL/GenBank/DDBJ databases">
        <title>Near-Complete Genome Sequence of the Cellulolytic Bacterium Bacteroides (Pseudobacteroides) cellulosolvens ATCC 35603.</title>
        <authorList>
            <person name="Dassa B."/>
            <person name="Utturkar S.M."/>
            <person name="Klingeman D.M."/>
            <person name="Hurt R.A."/>
            <person name="Keller M."/>
            <person name="Xu J."/>
            <person name="Reddy Y.H.K."/>
            <person name="Borovok I."/>
            <person name="Grinberg I.R."/>
            <person name="Lamed R."/>
            <person name="Zhivin O."/>
            <person name="Bayer E.A."/>
            <person name="Brown S.D."/>
        </authorList>
    </citation>
    <scope>NUCLEOTIDE SEQUENCE [LARGE SCALE GENOMIC DNA]</scope>
    <source>
        <strain evidence="8">DSM 2933</strain>
    </source>
</reference>
<keyword evidence="4" id="KW-0812">Transmembrane</keyword>
<evidence type="ECO:0000256" key="1">
    <source>
        <dbReference type="ARBA" id="ARBA00023224"/>
    </source>
</evidence>
<comment type="similarity">
    <text evidence="2">Belongs to the methyl-accepting chemotaxis (MCP) protein family.</text>
</comment>
<dbReference type="SMART" id="SM00304">
    <property type="entry name" value="HAMP"/>
    <property type="match status" value="1"/>
</dbReference>
<keyword evidence="4" id="KW-0472">Membrane</keyword>
<dbReference type="InterPro" id="IPR004089">
    <property type="entry name" value="MCPsignal_dom"/>
</dbReference>
<feature type="domain" description="Methyl-accepting transducer" evidence="5">
    <location>
        <begin position="286"/>
        <end position="525"/>
    </location>
</feature>